<dbReference type="Pfam" id="PF00107">
    <property type="entry name" value="ADH_zinc_N"/>
    <property type="match status" value="1"/>
</dbReference>
<comment type="caution">
    <text evidence="7">The sequence shown here is derived from an EMBL/GenBank/DDBJ whole genome shotgun (WGS) entry which is preliminary data.</text>
</comment>
<evidence type="ECO:0000256" key="1">
    <source>
        <dbReference type="ARBA" id="ARBA00001947"/>
    </source>
</evidence>
<proteinExistence type="inferred from homology"/>
<dbReference type="InterPro" id="IPR002328">
    <property type="entry name" value="ADH_Zn_CS"/>
</dbReference>
<evidence type="ECO:0000256" key="5">
    <source>
        <dbReference type="RuleBase" id="RU361277"/>
    </source>
</evidence>
<dbReference type="PROSITE" id="PS00059">
    <property type="entry name" value="ADH_ZINC"/>
    <property type="match status" value="1"/>
</dbReference>
<accession>A0A3E0VLT9</accession>
<dbReference type="EMBL" id="NBWZ01000001">
    <property type="protein sequence ID" value="RFA10645.1"/>
    <property type="molecule type" value="Genomic_DNA"/>
</dbReference>
<name>A0A3E0VLT9_9MICO</name>
<dbReference type="SUPFAM" id="SSF51735">
    <property type="entry name" value="NAD(P)-binding Rossmann-fold domains"/>
    <property type="match status" value="1"/>
</dbReference>
<keyword evidence="2 5" id="KW-0479">Metal-binding</keyword>
<feature type="domain" description="Enoyl reductase (ER)" evidence="6">
    <location>
        <begin position="10"/>
        <end position="344"/>
    </location>
</feature>
<evidence type="ECO:0000259" key="6">
    <source>
        <dbReference type="SMART" id="SM00829"/>
    </source>
</evidence>
<protein>
    <submittedName>
        <fullName evidence="7">Oxidoreductase</fullName>
    </submittedName>
</protein>
<dbReference type="InterPro" id="IPR050129">
    <property type="entry name" value="Zn_alcohol_dh"/>
</dbReference>
<gene>
    <name evidence="7" type="ORF">B7R54_16615</name>
</gene>
<dbReference type="SUPFAM" id="SSF50129">
    <property type="entry name" value="GroES-like"/>
    <property type="match status" value="1"/>
</dbReference>
<keyword evidence="4" id="KW-0560">Oxidoreductase</keyword>
<dbReference type="InterPro" id="IPR011032">
    <property type="entry name" value="GroES-like_sf"/>
</dbReference>
<dbReference type="InterPro" id="IPR036291">
    <property type="entry name" value="NAD(P)-bd_dom_sf"/>
</dbReference>
<reference evidence="7 8" key="1">
    <citation type="submission" date="2017-04" db="EMBL/GenBank/DDBJ databases">
        <title>Comparative genome analysis of Subtercola boreus.</title>
        <authorList>
            <person name="Cho Y.-J."/>
            <person name="Cho A."/>
            <person name="Kim O.-S."/>
            <person name="Lee J.-I."/>
        </authorList>
    </citation>
    <scope>NUCLEOTIDE SEQUENCE [LARGE SCALE GENOMIC DNA]</scope>
    <source>
        <strain evidence="7 8">K300</strain>
    </source>
</reference>
<keyword evidence="3 5" id="KW-0862">Zinc</keyword>
<evidence type="ECO:0000256" key="2">
    <source>
        <dbReference type="ARBA" id="ARBA00022723"/>
    </source>
</evidence>
<evidence type="ECO:0000256" key="3">
    <source>
        <dbReference type="ARBA" id="ARBA00022833"/>
    </source>
</evidence>
<dbReference type="InterPro" id="IPR020843">
    <property type="entry name" value="ER"/>
</dbReference>
<dbReference type="SMART" id="SM00829">
    <property type="entry name" value="PKS_ER"/>
    <property type="match status" value="1"/>
</dbReference>
<dbReference type="Proteomes" id="UP000256486">
    <property type="component" value="Unassembled WGS sequence"/>
</dbReference>
<dbReference type="GO" id="GO:0008270">
    <property type="term" value="F:zinc ion binding"/>
    <property type="evidence" value="ECO:0007669"/>
    <property type="project" value="InterPro"/>
</dbReference>
<organism evidence="7 8">
    <name type="scientific">Subtercola boreus</name>
    <dbReference type="NCBI Taxonomy" id="120213"/>
    <lineage>
        <taxon>Bacteria</taxon>
        <taxon>Bacillati</taxon>
        <taxon>Actinomycetota</taxon>
        <taxon>Actinomycetes</taxon>
        <taxon>Micrococcales</taxon>
        <taxon>Microbacteriaceae</taxon>
        <taxon>Subtercola</taxon>
    </lineage>
</organism>
<comment type="similarity">
    <text evidence="5">Belongs to the zinc-containing alcohol dehydrogenase family.</text>
</comment>
<keyword evidence="8" id="KW-1185">Reference proteome</keyword>
<evidence type="ECO:0000313" key="7">
    <source>
        <dbReference type="EMBL" id="RFA10645.1"/>
    </source>
</evidence>
<dbReference type="Gene3D" id="3.90.180.10">
    <property type="entry name" value="Medium-chain alcohol dehydrogenases, catalytic domain"/>
    <property type="match status" value="1"/>
</dbReference>
<dbReference type="InterPro" id="IPR013154">
    <property type="entry name" value="ADH-like_N"/>
</dbReference>
<dbReference type="Gene3D" id="3.40.50.720">
    <property type="entry name" value="NAD(P)-binding Rossmann-like Domain"/>
    <property type="match status" value="1"/>
</dbReference>
<dbReference type="OrthoDB" id="9797931at2"/>
<evidence type="ECO:0000256" key="4">
    <source>
        <dbReference type="ARBA" id="ARBA00023002"/>
    </source>
</evidence>
<dbReference type="RefSeq" id="WP_116416018.1">
    <property type="nucleotide sequence ID" value="NZ_NBWZ01000001.1"/>
</dbReference>
<evidence type="ECO:0000313" key="8">
    <source>
        <dbReference type="Proteomes" id="UP000256486"/>
    </source>
</evidence>
<dbReference type="PANTHER" id="PTHR43401:SF4">
    <property type="entry name" value="D-ARABINOSE 1-DEHYDROGENASE (NADP(+))"/>
    <property type="match status" value="1"/>
</dbReference>
<dbReference type="Pfam" id="PF08240">
    <property type="entry name" value="ADH_N"/>
    <property type="match status" value="1"/>
</dbReference>
<dbReference type="GO" id="GO:0016491">
    <property type="term" value="F:oxidoreductase activity"/>
    <property type="evidence" value="ECO:0007669"/>
    <property type="project" value="UniProtKB-KW"/>
</dbReference>
<dbReference type="InterPro" id="IPR013149">
    <property type="entry name" value="ADH-like_C"/>
</dbReference>
<dbReference type="AlphaFoldDB" id="A0A3E0VLT9"/>
<dbReference type="PANTHER" id="PTHR43401">
    <property type="entry name" value="L-THREONINE 3-DEHYDROGENASE"/>
    <property type="match status" value="1"/>
</dbReference>
<sequence length="347" mass="36164">MKAIQFVRIGTVEQVEVDKPVIGAGEVLIKVTAAGVCQTDVHFQHATEQMIADHTTLGHEIVGDIVETAPDVTHLTVGEQVIVMPCFGCGVCVMCIAGKQNACRNTGGRLFPAPTPGVSVNGGMAEYVAVRASAVVPAAGLDPKLAAALTDAGLVPFHSINATKDILRPGSTAVVIGVGGLGQFAVEILRAVTGASIIAIDLKDSSLDAVRDKVAHTFRSDDPELVSKILDTTGGYGADVVLDFVGNDTTLALDGHIIAPYGAIRVPGLSDGTFAFETSQTQTSLPWGASITRPYSGTYQDLYDLVALARTGKLDVDITEYAFDDALTALDDLHAGRVVGRAVLVMP</sequence>
<comment type="cofactor">
    <cofactor evidence="1 5">
        <name>Zn(2+)</name>
        <dbReference type="ChEBI" id="CHEBI:29105"/>
    </cofactor>
</comment>